<reference evidence="3" key="1">
    <citation type="journal article" date="2019" name="Gigascience">
        <title>De novo genome assembly of the endangered Acer yangbiense, a plant species with extremely small populations endemic to Yunnan Province, China.</title>
        <authorList>
            <person name="Yang J."/>
            <person name="Wariss H.M."/>
            <person name="Tao L."/>
            <person name="Zhang R."/>
            <person name="Yun Q."/>
            <person name="Hollingsworth P."/>
            <person name="Dao Z."/>
            <person name="Luo G."/>
            <person name="Guo H."/>
            <person name="Ma Y."/>
            <person name="Sun W."/>
        </authorList>
    </citation>
    <scope>NUCLEOTIDE SEQUENCE [LARGE SCALE GENOMIC DNA]</scope>
    <source>
        <strain evidence="3">cv. Malutang</strain>
    </source>
</reference>
<dbReference type="EMBL" id="VAHF01000002">
    <property type="protein sequence ID" value="TXG71270.1"/>
    <property type="molecule type" value="Genomic_DNA"/>
</dbReference>
<dbReference type="SUPFAM" id="SSF81383">
    <property type="entry name" value="F-box domain"/>
    <property type="match status" value="1"/>
</dbReference>
<evidence type="ECO:0000313" key="3">
    <source>
        <dbReference type="Proteomes" id="UP000323000"/>
    </source>
</evidence>
<dbReference type="Proteomes" id="UP000323000">
    <property type="component" value="Chromosome 2"/>
</dbReference>
<proteinExistence type="predicted"/>
<dbReference type="Pfam" id="PF07734">
    <property type="entry name" value="FBA_1"/>
    <property type="match status" value="1"/>
</dbReference>
<name>A0A5C7IPR7_9ROSI</name>
<dbReference type="InterPro" id="IPR006527">
    <property type="entry name" value="F-box-assoc_dom_typ1"/>
</dbReference>
<gene>
    <name evidence="2" type="ORF">EZV62_006205</name>
</gene>
<dbReference type="PROSITE" id="PS50181">
    <property type="entry name" value="FBOX"/>
    <property type="match status" value="1"/>
</dbReference>
<organism evidence="2 3">
    <name type="scientific">Acer yangbiense</name>
    <dbReference type="NCBI Taxonomy" id="1000413"/>
    <lineage>
        <taxon>Eukaryota</taxon>
        <taxon>Viridiplantae</taxon>
        <taxon>Streptophyta</taxon>
        <taxon>Embryophyta</taxon>
        <taxon>Tracheophyta</taxon>
        <taxon>Spermatophyta</taxon>
        <taxon>Magnoliopsida</taxon>
        <taxon>eudicotyledons</taxon>
        <taxon>Gunneridae</taxon>
        <taxon>Pentapetalae</taxon>
        <taxon>rosids</taxon>
        <taxon>malvids</taxon>
        <taxon>Sapindales</taxon>
        <taxon>Sapindaceae</taxon>
        <taxon>Hippocastanoideae</taxon>
        <taxon>Acereae</taxon>
        <taxon>Acer</taxon>
    </lineage>
</organism>
<dbReference type="OrthoDB" id="591557at2759"/>
<dbReference type="InterPro" id="IPR001810">
    <property type="entry name" value="F-box_dom"/>
</dbReference>
<evidence type="ECO:0000259" key="1">
    <source>
        <dbReference type="PROSITE" id="PS50181"/>
    </source>
</evidence>
<dbReference type="Pfam" id="PF00646">
    <property type="entry name" value="F-box"/>
    <property type="match status" value="1"/>
</dbReference>
<sequence>MEFYRSLASTDLPPELIVDVLSRLPVKSLCRFRCISKSWLALISHPQFVRMHLTQTRRENLYIGDENSFYYVDFESITYDVDKVDAVKIDITAFKPNPKDMRNALISSSNGLFCIIFKKYAWLYNPSTREGKQVPGFKSRGDFPCFLMYGFIFVDSIDDYKLMGFPLNGAIHWETYYHKPSRVGAIVAFDLVEENFKILTLLNITIGHSEHNIVVGIFECYLCMLNKNRYDKHEFLVMKEYGVKESWTRILTVTQYHRYLEPLCYLKNSDIMMFYKASEGLAFYHPAYQKFKKIKVDGVEKFSVTPFYVFPYMESLVSLDYKNHFATEENLLEYWF</sequence>
<dbReference type="InterPro" id="IPR050796">
    <property type="entry name" value="SCF_F-box_component"/>
</dbReference>
<protein>
    <recommendedName>
        <fullName evidence="1">F-box domain-containing protein</fullName>
    </recommendedName>
</protein>
<dbReference type="AlphaFoldDB" id="A0A5C7IPR7"/>
<evidence type="ECO:0000313" key="2">
    <source>
        <dbReference type="EMBL" id="TXG71270.1"/>
    </source>
</evidence>
<accession>A0A5C7IPR7</accession>
<dbReference type="Gene3D" id="1.20.1280.50">
    <property type="match status" value="1"/>
</dbReference>
<dbReference type="InterPro" id="IPR036047">
    <property type="entry name" value="F-box-like_dom_sf"/>
</dbReference>
<dbReference type="SMART" id="SM00256">
    <property type="entry name" value="FBOX"/>
    <property type="match status" value="1"/>
</dbReference>
<feature type="domain" description="F-box" evidence="1">
    <location>
        <begin position="6"/>
        <end position="51"/>
    </location>
</feature>
<dbReference type="PANTHER" id="PTHR31672">
    <property type="entry name" value="BNACNNG10540D PROTEIN"/>
    <property type="match status" value="1"/>
</dbReference>
<keyword evidence="3" id="KW-1185">Reference proteome</keyword>
<dbReference type="PANTHER" id="PTHR31672:SF13">
    <property type="entry name" value="F-BOX PROTEIN CPR30-LIKE"/>
    <property type="match status" value="1"/>
</dbReference>
<dbReference type="CDD" id="cd22157">
    <property type="entry name" value="F-box_AtFBW1-like"/>
    <property type="match status" value="1"/>
</dbReference>
<comment type="caution">
    <text evidence="2">The sequence shown here is derived from an EMBL/GenBank/DDBJ whole genome shotgun (WGS) entry which is preliminary data.</text>
</comment>